<dbReference type="Proteomes" id="UP000320338">
    <property type="component" value="Unassembled WGS sequence"/>
</dbReference>
<reference evidence="2 3" key="1">
    <citation type="submission" date="2019-06" db="EMBL/GenBank/DDBJ databases">
        <title>Whole genome shotgun sequence of Pseudonocardia hydrocarbonoxydans NBRC 14498.</title>
        <authorList>
            <person name="Hosoyama A."/>
            <person name="Uohara A."/>
            <person name="Ohji S."/>
            <person name="Ichikawa N."/>
        </authorList>
    </citation>
    <scope>NUCLEOTIDE SEQUENCE [LARGE SCALE GENOMIC DNA]</scope>
    <source>
        <strain evidence="2 3">NBRC 14498</strain>
    </source>
</reference>
<dbReference type="Pfam" id="PF01209">
    <property type="entry name" value="Ubie_methyltran"/>
    <property type="match status" value="1"/>
</dbReference>
<organism evidence="2 3">
    <name type="scientific">Pseudonocardia hydrocarbonoxydans</name>
    <dbReference type="NCBI Taxonomy" id="76726"/>
    <lineage>
        <taxon>Bacteria</taxon>
        <taxon>Bacillati</taxon>
        <taxon>Actinomycetota</taxon>
        <taxon>Actinomycetes</taxon>
        <taxon>Pseudonocardiales</taxon>
        <taxon>Pseudonocardiaceae</taxon>
        <taxon>Pseudonocardia</taxon>
    </lineage>
</organism>
<keyword evidence="3" id="KW-1185">Reference proteome</keyword>
<dbReference type="PANTHER" id="PTHR43861">
    <property type="entry name" value="TRANS-ACONITATE 2-METHYLTRANSFERASE-RELATED"/>
    <property type="match status" value="1"/>
</dbReference>
<gene>
    <name evidence="2" type="primary">ubiE_2</name>
    <name evidence="2" type="ORF">PHY01_42730</name>
</gene>
<evidence type="ECO:0000313" key="3">
    <source>
        <dbReference type="Proteomes" id="UP000320338"/>
    </source>
</evidence>
<evidence type="ECO:0000313" key="2">
    <source>
        <dbReference type="EMBL" id="GEC21990.1"/>
    </source>
</evidence>
<dbReference type="PANTHER" id="PTHR43861:SF1">
    <property type="entry name" value="TRANS-ACONITATE 2-METHYLTRANSFERASE"/>
    <property type="match status" value="1"/>
</dbReference>
<dbReference type="AlphaFoldDB" id="A0A4Y3WV79"/>
<keyword evidence="2" id="KW-0808">Transferase</keyword>
<dbReference type="InterPro" id="IPR029063">
    <property type="entry name" value="SAM-dependent_MTases_sf"/>
</dbReference>
<protein>
    <submittedName>
        <fullName evidence="2">Ubiquinone/menaquinone biosynthesis methyltransferase</fullName>
    </submittedName>
</protein>
<feature type="compositionally biased region" description="Pro residues" evidence="1">
    <location>
        <begin position="243"/>
        <end position="256"/>
    </location>
</feature>
<keyword evidence="2" id="KW-0830">Ubiquinone</keyword>
<proteinExistence type="predicted"/>
<dbReference type="CDD" id="cd02440">
    <property type="entry name" value="AdoMet_MTases"/>
    <property type="match status" value="1"/>
</dbReference>
<name>A0A4Y3WV79_9PSEU</name>
<accession>A0A4Y3WV79</accession>
<keyword evidence="2" id="KW-0489">Methyltransferase</keyword>
<dbReference type="SUPFAM" id="SSF53335">
    <property type="entry name" value="S-adenosyl-L-methionine-dependent methyltransferases"/>
    <property type="match status" value="1"/>
</dbReference>
<dbReference type="Gene3D" id="3.40.50.150">
    <property type="entry name" value="Vaccinia Virus protein VP39"/>
    <property type="match status" value="1"/>
</dbReference>
<dbReference type="GO" id="GO:0008168">
    <property type="term" value="F:methyltransferase activity"/>
    <property type="evidence" value="ECO:0007669"/>
    <property type="project" value="UniProtKB-KW"/>
</dbReference>
<dbReference type="GO" id="GO:0032259">
    <property type="term" value="P:methylation"/>
    <property type="evidence" value="ECO:0007669"/>
    <property type="project" value="UniProtKB-KW"/>
</dbReference>
<feature type="region of interest" description="Disordered" evidence="1">
    <location>
        <begin position="240"/>
        <end position="263"/>
    </location>
</feature>
<dbReference type="RefSeq" id="WP_246086043.1">
    <property type="nucleotide sequence ID" value="NZ_BAAARZ010000035.1"/>
</dbReference>
<comment type="caution">
    <text evidence="2">The sequence shown here is derived from an EMBL/GenBank/DDBJ whole genome shotgun (WGS) entry which is preliminary data.</text>
</comment>
<dbReference type="EMBL" id="BJNG01000038">
    <property type="protein sequence ID" value="GEC21990.1"/>
    <property type="molecule type" value="Genomic_DNA"/>
</dbReference>
<sequence length="263" mass="28366">MSPKQQPGRIDAGNVSRSFDSHARTYDKLVGANPGYHEHLRLSAKRMGLPGGGAGLRLLDLGCGTGASTAALLDAAPHAQITAVDASAEMLAQATRKSWPSSVRFVHGNAEELDPAKFAGPYDGILAAYLLRNLTDRNAALRRFRGLLKPGAPLAVHEYSVRDSARSRAVWTAVCWGVIIPMGRLRTGSADLYRYLWRSVLDFDGVEAFTGRMTAVGFEDVRVQTMPGWQQHIVHTFLGRSPGVPPGTDPEAPTPPEGLDLTK</sequence>
<evidence type="ECO:0000256" key="1">
    <source>
        <dbReference type="SAM" id="MobiDB-lite"/>
    </source>
</evidence>